<reference evidence="17" key="1">
    <citation type="submission" date="2018-11" db="EMBL/GenBank/DDBJ databases">
        <title>Chitinophaga lutea sp.nov., isolate from arsenic contaminated soil.</title>
        <authorList>
            <person name="Zong Y."/>
        </authorList>
    </citation>
    <scope>NUCLEOTIDE SEQUENCE [LARGE SCALE GENOMIC DNA]</scope>
    <source>
        <strain evidence="17">YLT18</strain>
    </source>
</reference>
<accession>A0A3N4MGP2</accession>
<dbReference type="AlphaFoldDB" id="A0A3N4MGP2"/>
<dbReference type="Pfam" id="PF13715">
    <property type="entry name" value="CarbopepD_reg_2"/>
    <property type="match status" value="1"/>
</dbReference>
<evidence type="ECO:0000256" key="6">
    <source>
        <dbReference type="ARBA" id="ARBA00023004"/>
    </source>
</evidence>
<dbReference type="InterPro" id="IPR000531">
    <property type="entry name" value="Beta-barrel_TonB"/>
</dbReference>
<dbReference type="SUPFAM" id="SSF56935">
    <property type="entry name" value="Porins"/>
    <property type="match status" value="1"/>
</dbReference>
<evidence type="ECO:0000256" key="8">
    <source>
        <dbReference type="ARBA" id="ARBA00023077"/>
    </source>
</evidence>
<keyword evidence="2 11" id="KW-0813">Transport</keyword>
<organism evidence="16 17">
    <name type="scientific">Chitinophaga barathri</name>
    <dbReference type="NCBI Taxonomy" id="1647451"/>
    <lineage>
        <taxon>Bacteria</taxon>
        <taxon>Pseudomonadati</taxon>
        <taxon>Bacteroidota</taxon>
        <taxon>Chitinophagia</taxon>
        <taxon>Chitinophagales</taxon>
        <taxon>Chitinophagaceae</taxon>
        <taxon>Chitinophaga</taxon>
    </lineage>
</organism>
<evidence type="ECO:0000259" key="15">
    <source>
        <dbReference type="Pfam" id="PF07715"/>
    </source>
</evidence>
<dbReference type="Pfam" id="PF07715">
    <property type="entry name" value="Plug"/>
    <property type="match status" value="1"/>
</dbReference>
<dbReference type="InterPro" id="IPR039426">
    <property type="entry name" value="TonB-dep_rcpt-like"/>
</dbReference>
<evidence type="ECO:0000256" key="2">
    <source>
        <dbReference type="ARBA" id="ARBA00022448"/>
    </source>
</evidence>
<dbReference type="InterPro" id="IPR008969">
    <property type="entry name" value="CarboxyPept-like_regulatory"/>
</dbReference>
<feature type="chain" id="PRO_5018005090" evidence="13">
    <location>
        <begin position="21"/>
        <end position="847"/>
    </location>
</feature>
<evidence type="ECO:0000256" key="10">
    <source>
        <dbReference type="ARBA" id="ARBA00023237"/>
    </source>
</evidence>
<comment type="caution">
    <text evidence="16">The sequence shown here is derived from an EMBL/GenBank/DDBJ whole genome shotgun (WGS) entry which is preliminary data.</text>
</comment>
<dbReference type="Gene3D" id="2.60.40.1120">
    <property type="entry name" value="Carboxypeptidase-like, regulatory domain"/>
    <property type="match status" value="1"/>
</dbReference>
<feature type="domain" description="TonB-dependent receptor-like beta-barrel" evidence="14">
    <location>
        <begin position="344"/>
        <end position="810"/>
    </location>
</feature>
<dbReference type="CDD" id="cd01347">
    <property type="entry name" value="ligand_gated_channel"/>
    <property type="match status" value="1"/>
</dbReference>
<dbReference type="InterPro" id="IPR012910">
    <property type="entry name" value="Plug_dom"/>
</dbReference>
<keyword evidence="4" id="KW-0410">Iron transport</keyword>
<dbReference type="Proteomes" id="UP000279089">
    <property type="component" value="Unassembled WGS sequence"/>
</dbReference>
<evidence type="ECO:0000256" key="4">
    <source>
        <dbReference type="ARBA" id="ARBA00022496"/>
    </source>
</evidence>
<keyword evidence="3 11" id="KW-1134">Transmembrane beta strand</keyword>
<sequence>MKRILQLFLPVILLSHVAVAQRTIKGVIKNNEGQPLAGATVGIKGTTTYALADSVGQFSIDTRKEPPFFLAFSYIGYKINEVHITRQTGDFLDVTLAKNDLLGEVVITARRRKETLQAVPIPISVIGGTLAEEAGAFNVNRLKELVPSVQLYSSNPRNTGLSIRGLGTTFGLTNDGIDPGVGFYVDGVYYARPAATTIDFLDVEQIEVLRGPQGTLFGKNTTAGTFNVTTRKPSFTPGANFELSYGNYGYIQAKSSLTGPLGDKFAGRLSFSGTHRDGLIYNQATDKHTNTLNNLGARGQLLFRPSEKLEIILAADATRQRPDGYAQVYAGVAPTLRPDYRQFNKIISDLNYTLPRQNPFDRIIDHDTPWRSSQDLGGASLNVDIKVGSGKLTSTTAYRFWNWDPSNDRDFTGLQALALSQAPSKHRQWSQEIRWAGNILPRVTGVLGVFAFGQKLDPDGAHTEESGRDQWRFSQASTSALWKTPGLFEGYGIKSYPRLKTFSGAIFGQVDWAITDKLSVLPGLRFNYDDKEVNFRRDTYGGLQTEDPALVALKNQVYTPQAFEAQIDDTNWSGQLTVAYKATKQINVFATYSTGFKPVGLNLGGLPVTGGKTMLDLAVIKPEEVRHYEIGIKTTPTDNSIVNLTVYNTDITNYQTQVQAADLSVNRGYLANAEKVRVRGAELDASIRIKDFLSFYGALAYTDGEYVTFTNAPPPLEETGGPTFKDISGGQLPGISKWAASLGGEVSTLGKFVGQGGSYFFAFDTYYRSSFSSNPSPSKYLVVDSYVLLNARAGFRVVNGLSAFVWARNLLDTEYFEQLLPGAGNAGHYAGVLGDPRTYGITLRYSL</sequence>
<proteinExistence type="inferred from homology"/>
<evidence type="ECO:0000256" key="1">
    <source>
        <dbReference type="ARBA" id="ARBA00004571"/>
    </source>
</evidence>
<dbReference type="PANTHER" id="PTHR32552:SF81">
    <property type="entry name" value="TONB-DEPENDENT OUTER MEMBRANE RECEPTOR"/>
    <property type="match status" value="1"/>
</dbReference>
<feature type="domain" description="TonB-dependent receptor plug" evidence="15">
    <location>
        <begin position="116"/>
        <end position="225"/>
    </location>
</feature>
<keyword evidence="7" id="KW-0406">Ion transport</keyword>
<dbReference type="Pfam" id="PF00593">
    <property type="entry name" value="TonB_dep_Rec_b-barrel"/>
    <property type="match status" value="1"/>
</dbReference>
<dbReference type="GO" id="GO:0009279">
    <property type="term" value="C:cell outer membrane"/>
    <property type="evidence" value="ECO:0007669"/>
    <property type="project" value="UniProtKB-SubCell"/>
</dbReference>
<evidence type="ECO:0000256" key="11">
    <source>
        <dbReference type="PROSITE-ProRule" id="PRU01360"/>
    </source>
</evidence>
<evidence type="ECO:0000256" key="5">
    <source>
        <dbReference type="ARBA" id="ARBA00022692"/>
    </source>
</evidence>
<keyword evidence="17" id="KW-1185">Reference proteome</keyword>
<evidence type="ECO:0000259" key="14">
    <source>
        <dbReference type="Pfam" id="PF00593"/>
    </source>
</evidence>
<dbReference type="Gene3D" id="2.40.170.20">
    <property type="entry name" value="TonB-dependent receptor, beta-barrel domain"/>
    <property type="match status" value="1"/>
</dbReference>
<dbReference type="InterPro" id="IPR036942">
    <property type="entry name" value="Beta-barrel_TonB_sf"/>
</dbReference>
<comment type="subcellular location">
    <subcellularLocation>
        <location evidence="1 11">Cell outer membrane</location>
        <topology evidence="1 11">Multi-pass membrane protein</topology>
    </subcellularLocation>
</comment>
<dbReference type="GO" id="GO:0006826">
    <property type="term" value="P:iron ion transport"/>
    <property type="evidence" value="ECO:0007669"/>
    <property type="project" value="UniProtKB-KW"/>
</dbReference>
<dbReference type="SUPFAM" id="SSF49464">
    <property type="entry name" value="Carboxypeptidase regulatory domain-like"/>
    <property type="match status" value="1"/>
</dbReference>
<name>A0A3N4MGP2_9BACT</name>
<dbReference type="PANTHER" id="PTHR32552">
    <property type="entry name" value="FERRICHROME IRON RECEPTOR-RELATED"/>
    <property type="match status" value="1"/>
</dbReference>
<keyword evidence="10 11" id="KW-0998">Cell outer membrane</keyword>
<evidence type="ECO:0000256" key="3">
    <source>
        <dbReference type="ARBA" id="ARBA00022452"/>
    </source>
</evidence>
<feature type="signal peptide" evidence="13">
    <location>
        <begin position="1"/>
        <end position="20"/>
    </location>
</feature>
<dbReference type="RefSeq" id="WP_120516510.1">
    <property type="nucleotide sequence ID" value="NZ_QXZY01000006.1"/>
</dbReference>
<dbReference type="OrthoDB" id="9775095at2"/>
<keyword evidence="13" id="KW-0732">Signal</keyword>
<comment type="similarity">
    <text evidence="11 12">Belongs to the TonB-dependent receptor family.</text>
</comment>
<gene>
    <name evidence="16" type="ORF">EG028_10920</name>
</gene>
<protein>
    <submittedName>
        <fullName evidence="16">TonB-dependent receptor</fullName>
    </submittedName>
</protein>
<evidence type="ECO:0000256" key="12">
    <source>
        <dbReference type="RuleBase" id="RU003357"/>
    </source>
</evidence>
<evidence type="ECO:0000313" key="16">
    <source>
        <dbReference type="EMBL" id="RPD41186.1"/>
    </source>
</evidence>
<evidence type="ECO:0000256" key="13">
    <source>
        <dbReference type="SAM" id="SignalP"/>
    </source>
</evidence>
<dbReference type="EMBL" id="RMBX01000005">
    <property type="protein sequence ID" value="RPD41186.1"/>
    <property type="molecule type" value="Genomic_DNA"/>
</dbReference>
<keyword evidence="9 11" id="KW-0472">Membrane</keyword>
<evidence type="ECO:0000256" key="9">
    <source>
        <dbReference type="ARBA" id="ARBA00023136"/>
    </source>
</evidence>
<evidence type="ECO:0000256" key="7">
    <source>
        <dbReference type="ARBA" id="ARBA00023065"/>
    </source>
</evidence>
<evidence type="ECO:0000313" key="17">
    <source>
        <dbReference type="Proteomes" id="UP000279089"/>
    </source>
</evidence>
<keyword evidence="8 12" id="KW-0798">TonB box</keyword>
<dbReference type="PROSITE" id="PS52016">
    <property type="entry name" value="TONB_DEPENDENT_REC_3"/>
    <property type="match status" value="1"/>
</dbReference>
<keyword evidence="6" id="KW-0408">Iron</keyword>
<keyword evidence="5 11" id="KW-0812">Transmembrane</keyword>
<keyword evidence="16" id="KW-0675">Receptor</keyword>